<keyword evidence="2 8" id="KW-0732">Signal</keyword>
<dbReference type="GO" id="GO:0004252">
    <property type="term" value="F:serine-type endopeptidase activity"/>
    <property type="evidence" value="ECO:0007669"/>
    <property type="project" value="InterPro"/>
</dbReference>
<proteinExistence type="predicted"/>
<comment type="caution">
    <text evidence="10">The sequence shown here is derived from an EMBL/GenBank/DDBJ whole genome shotgun (WGS) entry which is preliminary data.</text>
</comment>
<reference evidence="10 11" key="1">
    <citation type="submission" date="2020-08" db="EMBL/GenBank/DDBJ databases">
        <title>Genomic Encyclopedia of Type Strains, Phase IV (KMG-IV): sequencing the most valuable type-strain genomes for metagenomic binning, comparative biology and taxonomic classification.</title>
        <authorList>
            <person name="Goeker M."/>
        </authorList>
    </citation>
    <scope>NUCLEOTIDE SEQUENCE [LARGE SCALE GENOMIC DNA]</scope>
    <source>
        <strain evidence="10 11">DSM 102850</strain>
    </source>
</reference>
<dbReference type="InterPro" id="IPR051201">
    <property type="entry name" value="Chloro_Bact_Ser_Proteases"/>
</dbReference>
<dbReference type="Pfam" id="PF13365">
    <property type="entry name" value="Trypsin_2"/>
    <property type="match status" value="1"/>
</dbReference>
<evidence type="ECO:0000256" key="6">
    <source>
        <dbReference type="PIRSR" id="PIRSR611782-1"/>
    </source>
</evidence>
<dbReference type="InterPro" id="IPR001478">
    <property type="entry name" value="PDZ"/>
</dbReference>
<dbReference type="NCBIfam" id="TIGR02037">
    <property type="entry name" value="degP_htrA_DO"/>
    <property type="match status" value="1"/>
</dbReference>
<dbReference type="InterPro" id="IPR011782">
    <property type="entry name" value="Pept_S1C_Do"/>
</dbReference>
<feature type="active site" description="Charge relay system" evidence="6">
    <location>
        <position position="107"/>
    </location>
</feature>
<name>A0A840I250_9PROT</name>
<feature type="active site" description="Charge relay system" evidence="6">
    <location>
        <position position="211"/>
    </location>
</feature>
<dbReference type="GO" id="GO:0006508">
    <property type="term" value="P:proteolysis"/>
    <property type="evidence" value="ECO:0007669"/>
    <property type="project" value="UniProtKB-KW"/>
</dbReference>
<evidence type="ECO:0000256" key="4">
    <source>
        <dbReference type="ARBA" id="ARBA00022801"/>
    </source>
</evidence>
<feature type="active site" description="Charge relay system" evidence="6">
    <location>
        <position position="137"/>
    </location>
</feature>
<dbReference type="PRINTS" id="PR00834">
    <property type="entry name" value="PROTEASES2C"/>
</dbReference>
<feature type="binding site" evidence="7">
    <location>
        <position position="53"/>
    </location>
    <ligand>
        <name>substrate</name>
    </ligand>
</feature>
<keyword evidence="11" id="KW-1185">Reference proteome</keyword>
<dbReference type="EMBL" id="JACHOB010000002">
    <property type="protein sequence ID" value="MBB4658889.1"/>
    <property type="molecule type" value="Genomic_DNA"/>
</dbReference>
<dbReference type="SUPFAM" id="SSF50156">
    <property type="entry name" value="PDZ domain-like"/>
    <property type="match status" value="2"/>
</dbReference>
<dbReference type="CDD" id="cd10839">
    <property type="entry name" value="cpPDZ1_DegP-like"/>
    <property type="match status" value="1"/>
</dbReference>
<keyword evidence="3" id="KW-0677">Repeat</keyword>
<feature type="domain" description="PDZ" evidence="9">
    <location>
        <begin position="248"/>
        <end position="320"/>
    </location>
</feature>
<feature type="signal peptide" evidence="8">
    <location>
        <begin position="1"/>
        <end position="21"/>
    </location>
</feature>
<keyword evidence="1 10" id="KW-0645">Protease</keyword>
<dbReference type="Proteomes" id="UP000563524">
    <property type="component" value="Unassembled WGS sequence"/>
</dbReference>
<dbReference type="SMART" id="SM00228">
    <property type="entry name" value="PDZ"/>
    <property type="match status" value="2"/>
</dbReference>
<keyword evidence="4" id="KW-0378">Hydrolase</keyword>
<dbReference type="AlphaFoldDB" id="A0A840I250"/>
<feature type="binding site" evidence="7">
    <location>
        <position position="137"/>
    </location>
    <ligand>
        <name>substrate</name>
    </ligand>
</feature>
<evidence type="ECO:0000256" key="3">
    <source>
        <dbReference type="ARBA" id="ARBA00022737"/>
    </source>
</evidence>
<evidence type="ECO:0000256" key="8">
    <source>
        <dbReference type="SAM" id="SignalP"/>
    </source>
</evidence>
<feature type="binding site" evidence="7">
    <location>
        <begin position="209"/>
        <end position="211"/>
    </location>
    <ligand>
        <name>substrate</name>
    </ligand>
</feature>
<dbReference type="PANTHER" id="PTHR43343">
    <property type="entry name" value="PEPTIDASE S12"/>
    <property type="match status" value="1"/>
</dbReference>
<dbReference type="SUPFAM" id="SSF50494">
    <property type="entry name" value="Trypsin-like serine proteases"/>
    <property type="match status" value="1"/>
</dbReference>
<evidence type="ECO:0000256" key="5">
    <source>
        <dbReference type="ARBA" id="ARBA00022825"/>
    </source>
</evidence>
<sequence length="466" mass="48598">MRTLFAGVLFALVLPLSSAQAQTVAPPTDAALRASYAPIVEEAAPAVVNVFSERTVQTRARSMFDDPFFRDFFGDRGLGGRTRERVERSLGSGVIVDPEGVIVTNNHVVDGATAIRVVLADRREFDAEVVLADQQTDLAILRIDAEGLPALPFADSDAAEVGDVVLAIGNPFGVGQTVTSGIVSAVSRSAAGASDYQFFIQTDAAINPGNSGGALVDASGALLGVNTAIYSRSGGSNGIGFAIPGNLVRRVVASAEGGEAVVRRPWLGVQATAIDARIASALGLDRPRGALVTAVYPDGPADKAGLEEGDVVLAVADQDVFEPEALRYRPATLDPGSKAKLSILRDGKARDLTATLAFPPDRPDADERRLTGQQPLSGATVANLSPALAESLGRDPFETGVVVTDTEPGSYAARYGIGRGVVVLGVNGEETDDTKALERALAQPARLYALTLRTQDGRVTTLRVGR</sequence>
<dbReference type="Pfam" id="PF13180">
    <property type="entry name" value="PDZ_2"/>
    <property type="match status" value="1"/>
</dbReference>
<evidence type="ECO:0000256" key="1">
    <source>
        <dbReference type="ARBA" id="ARBA00022670"/>
    </source>
</evidence>
<gene>
    <name evidence="10" type="ORF">GGQ59_001403</name>
</gene>
<evidence type="ECO:0000256" key="2">
    <source>
        <dbReference type="ARBA" id="ARBA00022729"/>
    </source>
</evidence>
<dbReference type="InterPro" id="IPR001940">
    <property type="entry name" value="Peptidase_S1C"/>
</dbReference>
<dbReference type="InterPro" id="IPR009003">
    <property type="entry name" value="Peptidase_S1_PA"/>
</dbReference>
<feature type="binding site" evidence="7">
    <location>
        <position position="107"/>
    </location>
    <ligand>
        <name>substrate</name>
    </ligand>
</feature>
<organism evidence="10 11">
    <name type="scientific">Parvularcula dongshanensis</name>
    <dbReference type="NCBI Taxonomy" id="1173995"/>
    <lineage>
        <taxon>Bacteria</taxon>
        <taxon>Pseudomonadati</taxon>
        <taxon>Pseudomonadota</taxon>
        <taxon>Alphaproteobacteria</taxon>
        <taxon>Parvularculales</taxon>
        <taxon>Parvularculaceae</taxon>
        <taxon>Parvularcula</taxon>
    </lineage>
</organism>
<dbReference type="PROSITE" id="PS50106">
    <property type="entry name" value="PDZ"/>
    <property type="match status" value="1"/>
</dbReference>
<evidence type="ECO:0000259" key="9">
    <source>
        <dbReference type="PROSITE" id="PS50106"/>
    </source>
</evidence>
<evidence type="ECO:0000313" key="11">
    <source>
        <dbReference type="Proteomes" id="UP000563524"/>
    </source>
</evidence>
<keyword evidence="5" id="KW-0720">Serine protease</keyword>
<dbReference type="RefSeq" id="WP_183817060.1">
    <property type="nucleotide sequence ID" value="NZ_JACHOB010000002.1"/>
</dbReference>
<protein>
    <submittedName>
        <fullName evidence="10">Do/DeqQ family serine protease</fullName>
    </submittedName>
</protein>
<dbReference type="PANTHER" id="PTHR43343:SF3">
    <property type="entry name" value="PROTEASE DO-LIKE 8, CHLOROPLASTIC"/>
    <property type="match status" value="1"/>
</dbReference>
<accession>A0A840I250</accession>
<dbReference type="Gene3D" id="2.30.42.10">
    <property type="match status" value="2"/>
</dbReference>
<feature type="chain" id="PRO_5038821740" evidence="8">
    <location>
        <begin position="22"/>
        <end position="466"/>
    </location>
</feature>
<evidence type="ECO:0000313" key="10">
    <source>
        <dbReference type="EMBL" id="MBB4658889.1"/>
    </source>
</evidence>
<evidence type="ECO:0000256" key="7">
    <source>
        <dbReference type="PIRSR" id="PIRSR611782-2"/>
    </source>
</evidence>
<dbReference type="InterPro" id="IPR036034">
    <property type="entry name" value="PDZ_sf"/>
</dbReference>
<dbReference type="Gene3D" id="2.40.10.120">
    <property type="match status" value="1"/>
</dbReference>